<evidence type="ECO:0000313" key="9">
    <source>
        <dbReference type="Proteomes" id="UP000198711"/>
    </source>
</evidence>
<evidence type="ECO:0000256" key="1">
    <source>
        <dbReference type="ARBA" id="ARBA00022617"/>
    </source>
</evidence>
<protein>
    <submittedName>
        <fullName evidence="8">Cytochrome c</fullName>
    </submittedName>
</protein>
<dbReference type="SUPFAM" id="SSF46626">
    <property type="entry name" value="Cytochrome c"/>
    <property type="match status" value="1"/>
</dbReference>
<evidence type="ECO:0000256" key="4">
    <source>
        <dbReference type="PROSITE-ProRule" id="PRU00433"/>
    </source>
</evidence>
<proteinExistence type="predicted"/>
<dbReference type="EMBL" id="FNNO01000005">
    <property type="protein sequence ID" value="SDW73329.1"/>
    <property type="molecule type" value="Genomic_DNA"/>
</dbReference>
<gene>
    <name evidence="8" type="ORF">SAMN05444410_105122</name>
</gene>
<dbReference type="InterPro" id="IPR009056">
    <property type="entry name" value="Cyt_c-like_dom"/>
</dbReference>
<dbReference type="PROSITE" id="PS51007">
    <property type="entry name" value="CYTC"/>
    <property type="match status" value="1"/>
</dbReference>
<keyword evidence="9" id="KW-1185">Reference proteome</keyword>
<feature type="chain" id="PRO_5036504895" evidence="6">
    <location>
        <begin position="22"/>
        <end position="196"/>
    </location>
</feature>
<keyword evidence="3 4" id="KW-0408">Iron</keyword>
<dbReference type="GO" id="GO:0020037">
    <property type="term" value="F:heme binding"/>
    <property type="evidence" value="ECO:0007669"/>
    <property type="project" value="InterPro"/>
</dbReference>
<name>A0A8X8IEN7_9BACT</name>
<dbReference type="AlphaFoldDB" id="A0A8X8IEN7"/>
<dbReference type="InterPro" id="IPR036909">
    <property type="entry name" value="Cyt_c-like_dom_sf"/>
</dbReference>
<feature type="domain" description="Cytochrome c" evidence="7">
    <location>
        <begin position="22"/>
        <end position="114"/>
    </location>
</feature>
<reference evidence="8 9" key="1">
    <citation type="submission" date="2016-10" db="EMBL/GenBank/DDBJ databases">
        <authorList>
            <person name="Varghese N."/>
            <person name="Submissions S."/>
        </authorList>
    </citation>
    <scope>NUCLEOTIDE SEQUENCE [LARGE SCALE GENOMIC DNA]</scope>
    <source>
        <strain evidence="8 9">DSM 25353</strain>
    </source>
</reference>
<feature type="signal peptide" evidence="6">
    <location>
        <begin position="1"/>
        <end position="21"/>
    </location>
</feature>
<evidence type="ECO:0000313" key="8">
    <source>
        <dbReference type="EMBL" id="SDW73329.1"/>
    </source>
</evidence>
<dbReference type="RefSeq" id="WP_257574794.1">
    <property type="nucleotide sequence ID" value="NZ_FNNO01000005.1"/>
</dbReference>
<evidence type="ECO:0000256" key="6">
    <source>
        <dbReference type="SAM" id="SignalP"/>
    </source>
</evidence>
<dbReference type="Gene3D" id="1.10.760.10">
    <property type="entry name" value="Cytochrome c-like domain"/>
    <property type="match status" value="1"/>
</dbReference>
<keyword evidence="5" id="KW-1133">Transmembrane helix</keyword>
<keyword evidence="6" id="KW-0732">Signal</keyword>
<evidence type="ECO:0000256" key="2">
    <source>
        <dbReference type="ARBA" id="ARBA00022723"/>
    </source>
</evidence>
<evidence type="ECO:0000256" key="3">
    <source>
        <dbReference type="ARBA" id="ARBA00023004"/>
    </source>
</evidence>
<organism evidence="8 9">
    <name type="scientific">Hydrobacter penzbergensis</name>
    <dbReference type="NCBI Taxonomy" id="1235997"/>
    <lineage>
        <taxon>Bacteria</taxon>
        <taxon>Pseudomonadati</taxon>
        <taxon>Bacteroidota</taxon>
        <taxon>Chitinophagia</taxon>
        <taxon>Chitinophagales</taxon>
        <taxon>Chitinophagaceae</taxon>
        <taxon>Hydrobacter</taxon>
    </lineage>
</organism>
<dbReference type="Pfam" id="PF00034">
    <property type="entry name" value="Cytochrom_C"/>
    <property type="match status" value="1"/>
</dbReference>
<dbReference type="GO" id="GO:0009055">
    <property type="term" value="F:electron transfer activity"/>
    <property type="evidence" value="ECO:0007669"/>
    <property type="project" value="InterPro"/>
</dbReference>
<accession>A0A8X8IEN7</accession>
<keyword evidence="5" id="KW-0472">Membrane</keyword>
<feature type="transmembrane region" description="Helical" evidence="5">
    <location>
        <begin position="146"/>
        <end position="164"/>
    </location>
</feature>
<evidence type="ECO:0000259" key="7">
    <source>
        <dbReference type="PROSITE" id="PS51007"/>
    </source>
</evidence>
<dbReference type="GO" id="GO:0046872">
    <property type="term" value="F:metal ion binding"/>
    <property type="evidence" value="ECO:0007669"/>
    <property type="project" value="UniProtKB-KW"/>
</dbReference>
<sequence length="196" mass="21686">MKRLTFFLWFCLAGWLQQAKAGDTDHGKTIFNARCGACHAVNKVVVGPSLGGVDQRHPIEWIIGFVHSSQGMIRKGDKDATALFEKFNKVTMPDHPDLSEEDIKHVVAYIKLESAKSEGEAKAPFAKPGRKRAAYTPPSSQDGTFFIIYIGAVLVLVRALVYAVQIRSYARKMKAGIVNIVSDELNPTRSRQNLPS</sequence>
<keyword evidence="5" id="KW-0812">Transmembrane</keyword>
<keyword evidence="1 4" id="KW-0349">Heme</keyword>
<keyword evidence="2 4" id="KW-0479">Metal-binding</keyword>
<comment type="caution">
    <text evidence="8">The sequence shown here is derived from an EMBL/GenBank/DDBJ whole genome shotgun (WGS) entry which is preliminary data.</text>
</comment>
<evidence type="ECO:0000256" key="5">
    <source>
        <dbReference type="SAM" id="Phobius"/>
    </source>
</evidence>
<dbReference type="Proteomes" id="UP000198711">
    <property type="component" value="Unassembled WGS sequence"/>
</dbReference>